<evidence type="ECO:0000256" key="9">
    <source>
        <dbReference type="ARBA" id="ARBA00023012"/>
    </source>
</evidence>
<evidence type="ECO:0000256" key="2">
    <source>
        <dbReference type="ARBA" id="ARBA00004370"/>
    </source>
</evidence>
<dbReference type="SMART" id="SM00387">
    <property type="entry name" value="HATPase_c"/>
    <property type="match status" value="1"/>
</dbReference>
<dbReference type="Pfam" id="PF08521">
    <property type="entry name" value="2CSK_N"/>
    <property type="match status" value="1"/>
</dbReference>
<reference evidence="14 15" key="1">
    <citation type="submission" date="2019-04" db="EMBL/GenBank/DDBJ databases">
        <title>Comparative genomics of Aeromonas veronii strains pathogenic to fish.</title>
        <authorList>
            <person name="Cascarano M.C."/>
            <person name="Smyrli M."/>
            <person name="Katharios P."/>
        </authorList>
    </citation>
    <scope>NUCLEOTIDE SEQUENCE [LARGE SCALE GENOMIC DNA]</scope>
    <source>
        <strain evidence="14 15">XU1</strain>
    </source>
</reference>
<dbReference type="SMART" id="SM00388">
    <property type="entry name" value="HisKA"/>
    <property type="match status" value="1"/>
</dbReference>
<keyword evidence="10 11" id="KW-0472">Membrane</keyword>
<keyword evidence="4" id="KW-0597">Phosphoprotein</keyword>
<keyword evidence="5" id="KW-0808">Transferase</keyword>
<dbReference type="SUPFAM" id="SSF47384">
    <property type="entry name" value="Homodimeric domain of signal transducing histidine kinase"/>
    <property type="match status" value="1"/>
</dbReference>
<dbReference type="InterPro" id="IPR050428">
    <property type="entry name" value="TCS_sensor_his_kinase"/>
</dbReference>
<evidence type="ECO:0000256" key="8">
    <source>
        <dbReference type="ARBA" id="ARBA00022989"/>
    </source>
</evidence>
<dbReference type="Pfam" id="PF00512">
    <property type="entry name" value="HisKA"/>
    <property type="match status" value="1"/>
</dbReference>
<dbReference type="InterPro" id="IPR004358">
    <property type="entry name" value="Sig_transdc_His_kin-like_C"/>
</dbReference>
<dbReference type="InterPro" id="IPR005467">
    <property type="entry name" value="His_kinase_dom"/>
</dbReference>
<dbReference type="Gene3D" id="3.30.565.10">
    <property type="entry name" value="Histidine kinase-like ATPase, C-terminal domain"/>
    <property type="match status" value="1"/>
</dbReference>
<dbReference type="GO" id="GO:0000155">
    <property type="term" value="F:phosphorelay sensor kinase activity"/>
    <property type="evidence" value="ECO:0007669"/>
    <property type="project" value="InterPro"/>
</dbReference>
<dbReference type="EMBL" id="SSUX01000031">
    <property type="protein sequence ID" value="THJ38154.1"/>
    <property type="molecule type" value="Genomic_DNA"/>
</dbReference>
<evidence type="ECO:0000313" key="14">
    <source>
        <dbReference type="EMBL" id="THJ38154.1"/>
    </source>
</evidence>
<dbReference type="PANTHER" id="PTHR45436">
    <property type="entry name" value="SENSOR HISTIDINE KINASE YKOH"/>
    <property type="match status" value="1"/>
</dbReference>
<comment type="catalytic activity">
    <reaction evidence="1">
        <text>ATP + protein L-histidine = ADP + protein N-phospho-L-histidine.</text>
        <dbReference type="EC" id="2.7.13.3"/>
    </reaction>
</comment>
<protein>
    <recommendedName>
        <fullName evidence="3">histidine kinase</fullName>
        <ecNumber evidence="3">2.7.13.3</ecNumber>
    </recommendedName>
</protein>
<evidence type="ECO:0000259" key="12">
    <source>
        <dbReference type="PROSITE" id="PS50109"/>
    </source>
</evidence>
<evidence type="ECO:0000256" key="3">
    <source>
        <dbReference type="ARBA" id="ARBA00012438"/>
    </source>
</evidence>
<evidence type="ECO:0000256" key="1">
    <source>
        <dbReference type="ARBA" id="ARBA00000085"/>
    </source>
</evidence>
<feature type="domain" description="HAMP" evidence="13">
    <location>
        <begin position="192"/>
        <end position="244"/>
    </location>
</feature>
<gene>
    <name evidence="14" type="ORF">E8Q35_22225</name>
</gene>
<dbReference type="GO" id="GO:0005886">
    <property type="term" value="C:plasma membrane"/>
    <property type="evidence" value="ECO:0007669"/>
    <property type="project" value="TreeGrafter"/>
</dbReference>
<dbReference type="EC" id="2.7.13.3" evidence="3"/>
<dbReference type="InterPro" id="IPR036097">
    <property type="entry name" value="HisK_dim/P_sf"/>
</dbReference>
<dbReference type="Pfam" id="PF02518">
    <property type="entry name" value="HATPase_c"/>
    <property type="match status" value="1"/>
</dbReference>
<dbReference type="SUPFAM" id="SSF55874">
    <property type="entry name" value="ATPase domain of HSP90 chaperone/DNA topoisomerase II/histidine kinase"/>
    <property type="match status" value="1"/>
</dbReference>
<dbReference type="AlphaFoldDB" id="A0A4S5BYI6"/>
<keyword evidence="9" id="KW-0902">Two-component regulatory system</keyword>
<dbReference type="CDD" id="cd00075">
    <property type="entry name" value="HATPase"/>
    <property type="match status" value="1"/>
</dbReference>
<sequence length="470" mass="51745">MPPISRSLLHQLLLFLGGPLLILWAASAWYSYYGALAAATSAYDRTLLASARTVAERLTAAEGSLKVDVPYVVLDSFERNMRDRLFYQVRGIDDRVISGFDDLPPMPDGTPLTDRYPALAYFYDGLYQEAPIRAVMLLQPVGEGGVNGMARITVAETLLGRQQLAEQLLWSALLTQGALVVLTLLLAYLLLKRLLTPMRRLSREILRRDAANLAPLPDLLPWQETRPLVQAFNRQLARLRQLVARQERFSADAAHQLRTPLTILKTQVEVARGSGDPALMSESLDAMAVRLDHTIALTERLLLLARLKSDECSGLRQREPMELTALVQQACLSRLAQARSKGIDLGYEGEESAIMVAGEPLLLGELCANLLDNAIKYTPPHGTVTARVVRSNGQIWLEVEDSGPGIAPELAERVWQPFQRLEQGSEQPGAGLGLALVRDIAHYHHGEVVLLPATQLGGLQVRLILPLATS</sequence>
<evidence type="ECO:0000256" key="10">
    <source>
        <dbReference type="ARBA" id="ARBA00023136"/>
    </source>
</evidence>
<evidence type="ECO:0000256" key="6">
    <source>
        <dbReference type="ARBA" id="ARBA00022692"/>
    </source>
</evidence>
<comment type="subcellular location">
    <subcellularLocation>
        <location evidence="2">Membrane</location>
    </subcellularLocation>
</comment>
<dbReference type="InterPro" id="IPR003660">
    <property type="entry name" value="HAMP_dom"/>
</dbReference>
<dbReference type="Gene3D" id="1.10.287.130">
    <property type="match status" value="1"/>
</dbReference>
<name>A0A4S5BYI6_AERVE</name>
<feature type="transmembrane region" description="Helical" evidence="11">
    <location>
        <begin position="168"/>
        <end position="191"/>
    </location>
</feature>
<keyword evidence="7" id="KW-0418">Kinase</keyword>
<evidence type="ECO:0000313" key="15">
    <source>
        <dbReference type="Proteomes" id="UP000309618"/>
    </source>
</evidence>
<dbReference type="CDD" id="cd00082">
    <property type="entry name" value="HisKA"/>
    <property type="match status" value="1"/>
</dbReference>
<dbReference type="PROSITE" id="PS50885">
    <property type="entry name" value="HAMP"/>
    <property type="match status" value="1"/>
</dbReference>
<accession>A0A4S5BYI6</accession>
<dbReference type="InterPro" id="IPR003661">
    <property type="entry name" value="HisK_dim/P_dom"/>
</dbReference>
<keyword evidence="8 11" id="KW-1133">Transmembrane helix</keyword>
<dbReference type="InterPro" id="IPR013727">
    <property type="entry name" value="2CSK_N"/>
</dbReference>
<evidence type="ECO:0000259" key="13">
    <source>
        <dbReference type="PROSITE" id="PS50885"/>
    </source>
</evidence>
<feature type="domain" description="Histidine kinase" evidence="12">
    <location>
        <begin position="252"/>
        <end position="469"/>
    </location>
</feature>
<evidence type="ECO:0000256" key="7">
    <source>
        <dbReference type="ARBA" id="ARBA00022777"/>
    </source>
</evidence>
<dbReference type="PANTHER" id="PTHR45436:SF1">
    <property type="entry name" value="SENSOR PROTEIN QSEC"/>
    <property type="match status" value="1"/>
</dbReference>
<dbReference type="PRINTS" id="PR00344">
    <property type="entry name" value="BCTRLSENSOR"/>
</dbReference>
<evidence type="ECO:0000256" key="11">
    <source>
        <dbReference type="SAM" id="Phobius"/>
    </source>
</evidence>
<dbReference type="PROSITE" id="PS50109">
    <property type="entry name" value="HIS_KIN"/>
    <property type="match status" value="1"/>
</dbReference>
<evidence type="ECO:0000256" key="4">
    <source>
        <dbReference type="ARBA" id="ARBA00022553"/>
    </source>
</evidence>
<keyword evidence="6 11" id="KW-0812">Transmembrane</keyword>
<dbReference type="RefSeq" id="WP_047439380.1">
    <property type="nucleotide sequence ID" value="NZ_NKVZ01000012.1"/>
</dbReference>
<dbReference type="InterPro" id="IPR036890">
    <property type="entry name" value="HATPase_C_sf"/>
</dbReference>
<proteinExistence type="predicted"/>
<comment type="caution">
    <text evidence="14">The sequence shown here is derived from an EMBL/GenBank/DDBJ whole genome shotgun (WGS) entry which is preliminary data.</text>
</comment>
<dbReference type="Proteomes" id="UP000309618">
    <property type="component" value="Unassembled WGS sequence"/>
</dbReference>
<evidence type="ECO:0000256" key="5">
    <source>
        <dbReference type="ARBA" id="ARBA00022679"/>
    </source>
</evidence>
<dbReference type="InterPro" id="IPR003594">
    <property type="entry name" value="HATPase_dom"/>
</dbReference>
<organism evidence="14 15">
    <name type="scientific">Aeromonas veronii</name>
    <dbReference type="NCBI Taxonomy" id="654"/>
    <lineage>
        <taxon>Bacteria</taxon>
        <taxon>Pseudomonadati</taxon>
        <taxon>Pseudomonadota</taxon>
        <taxon>Gammaproteobacteria</taxon>
        <taxon>Aeromonadales</taxon>
        <taxon>Aeromonadaceae</taxon>
        <taxon>Aeromonas</taxon>
    </lineage>
</organism>